<dbReference type="EMBL" id="JBAHYK010001113">
    <property type="protein sequence ID" value="KAL0569465.1"/>
    <property type="molecule type" value="Genomic_DNA"/>
</dbReference>
<evidence type="ECO:0000313" key="2">
    <source>
        <dbReference type="EMBL" id="KAL0569465.1"/>
    </source>
</evidence>
<evidence type="ECO:0000256" key="1">
    <source>
        <dbReference type="SAM" id="MobiDB-lite"/>
    </source>
</evidence>
<protein>
    <submittedName>
        <fullName evidence="2">Uncharacterized protein</fullName>
    </submittedName>
</protein>
<accession>A0ABR3F2N4</accession>
<comment type="caution">
    <text evidence="2">The sequence shown here is derived from an EMBL/GenBank/DDBJ whole genome shotgun (WGS) entry which is preliminary data.</text>
</comment>
<sequence>MSVGSRVVPSRLGPVAINAVVAGASQSGPSQSTTESNSQAGPSQSLVTTSAFTTPFISTQPVSRLNISIPQGEPFIQSGSFNRATALSQQVKSSSKTGKKNGRGIFEHHVAPPRYEASRKKWVQEVFVLLLPYLPGVTEIPDGQKVQPYIYTAFFPSQLQHALRNNLLIAMTLMVSNVTNFNMYHDIYTSVAEHTHEHNLLIGGAMLPIEPPVNSPPLVVCDLGRVSNSRASIRATSFNNVWTSDKLNGTTAFHNIKLHHDGKLVIILAPTGMIHAPIPDRHPGHHPCFAFRFMDEFVHPQWSAQARPSIDCIPECPGFAAADEMDDTEEREIVWLSSQKGQKADFLSFSQRRYEHSLIFVNCRTFFYAVATRAVNLTWQTVLLFRTAHTLTTKQLPVLFHLTFPRAHPRAIQDVIPSFFITIRTSRDPAITPCSLARFTKISSVESSSFTVAIGRNYSSVIT</sequence>
<keyword evidence="3" id="KW-1185">Reference proteome</keyword>
<organism evidence="2 3">
    <name type="scientific">Marasmius crinis-equi</name>
    <dbReference type="NCBI Taxonomy" id="585013"/>
    <lineage>
        <taxon>Eukaryota</taxon>
        <taxon>Fungi</taxon>
        <taxon>Dikarya</taxon>
        <taxon>Basidiomycota</taxon>
        <taxon>Agaricomycotina</taxon>
        <taxon>Agaricomycetes</taxon>
        <taxon>Agaricomycetidae</taxon>
        <taxon>Agaricales</taxon>
        <taxon>Marasmiineae</taxon>
        <taxon>Marasmiaceae</taxon>
        <taxon>Marasmius</taxon>
    </lineage>
</organism>
<dbReference type="Proteomes" id="UP001465976">
    <property type="component" value="Unassembled WGS sequence"/>
</dbReference>
<feature type="region of interest" description="Disordered" evidence="1">
    <location>
        <begin position="25"/>
        <end position="45"/>
    </location>
</feature>
<gene>
    <name evidence="2" type="ORF">V5O48_012505</name>
</gene>
<evidence type="ECO:0000313" key="3">
    <source>
        <dbReference type="Proteomes" id="UP001465976"/>
    </source>
</evidence>
<name>A0ABR3F2N4_9AGAR</name>
<proteinExistence type="predicted"/>
<reference evidence="2 3" key="1">
    <citation type="submission" date="2024-02" db="EMBL/GenBank/DDBJ databases">
        <title>A draft genome for the cacao thread blight pathogen Marasmius crinis-equi.</title>
        <authorList>
            <person name="Cohen S.P."/>
            <person name="Baruah I.K."/>
            <person name="Amoako-Attah I."/>
            <person name="Bukari Y."/>
            <person name="Meinhardt L.W."/>
            <person name="Bailey B.A."/>
        </authorList>
    </citation>
    <scope>NUCLEOTIDE SEQUENCE [LARGE SCALE GENOMIC DNA]</scope>
    <source>
        <strain evidence="2 3">GH-76</strain>
    </source>
</reference>